<dbReference type="Gene3D" id="1.10.287.130">
    <property type="match status" value="1"/>
</dbReference>
<evidence type="ECO:0000256" key="3">
    <source>
        <dbReference type="ARBA" id="ARBA00012438"/>
    </source>
</evidence>
<keyword evidence="7" id="KW-0547">Nucleotide-binding</keyword>
<comment type="subcellular location">
    <subcellularLocation>
        <location evidence="2">Cell membrane</location>
        <topology evidence="2">Multi-pass membrane protein</topology>
    </subcellularLocation>
</comment>
<dbReference type="Gene3D" id="3.30.565.10">
    <property type="entry name" value="Histidine kinase-like ATPase, C-terminal domain"/>
    <property type="match status" value="1"/>
</dbReference>
<name>A0ABX6MBN4_9BURK</name>
<keyword evidence="5" id="KW-0597">Phosphoprotein</keyword>
<dbReference type="SUPFAM" id="SSF47384">
    <property type="entry name" value="Homodimeric domain of signal transducing histidine kinase"/>
    <property type="match status" value="1"/>
</dbReference>
<feature type="domain" description="Histidine kinase" evidence="10">
    <location>
        <begin position="226"/>
        <end position="437"/>
    </location>
</feature>
<keyword evidence="9" id="KW-0067">ATP-binding</keyword>
<comment type="catalytic activity">
    <reaction evidence="1">
        <text>ATP + protein L-histidine = ADP + protein N-phospho-L-histidine.</text>
        <dbReference type="EC" id="2.7.13.3"/>
    </reaction>
</comment>
<evidence type="ECO:0000256" key="4">
    <source>
        <dbReference type="ARBA" id="ARBA00022475"/>
    </source>
</evidence>
<evidence type="ECO:0000256" key="8">
    <source>
        <dbReference type="ARBA" id="ARBA00022777"/>
    </source>
</evidence>
<dbReference type="InterPro" id="IPR003660">
    <property type="entry name" value="HAMP_dom"/>
</dbReference>
<dbReference type="InterPro" id="IPR003661">
    <property type="entry name" value="HisK_dim/P_dom"/>
</dbReference>
<dbReference type="PANTHER" id="PTHR44936">
    <property type="entry name" value="SENSOR PROTEIN CREC"/>
    <property type="match status" value="1"/>
</dbReference>
<evidence type="ECO:0000256" key="9">
    <source>
        <dbReference type="ARBA" id="ARBA00022840"/>
    </source>
</evidence>
<dbReference type="SUPFAM" id="SSF55874">
    <property type="entry name" value="ATPase domain of HSP90 chaperone/DNA topoisomerase II/histidine kinase"/>
    <property type="match status" value="1"/>
</dbReference>
<dbReference type="PANTHER" id="PTHR44936:SF10">
    <property type="entry name" value="SENSOR PROTEIN RSTB"/>
    <property type="match status" value="1"/>
</dbReference>
<dbReference type="PROSITE" id="PS50885">
    <property type="entry name" value="HAMP"/>
    <property type="match status" value="1"/>
</dbReference>
<evidence type="ECO:0000313" key="12">
    <source>
        <dbReference type="EMBL" id="QJD91287.1"/>
    </source>
</evidence>
<dbReference type="InterPro" id="IPR003594">
    <property type="entry name" value="HATPase_dom"/>
</dbReference>
<sequence>MNRIFRRFVVLVLLAITLASGVIYLTFRLLFGDPLEGIARRQSAGQIFLLEQYIDQAPADEWLPRLNRVREVSHTTLELQPLPAVLASLPLDRREALRRGEVVMDVADKAFYRRVDTSGMRYIGSEQDVIHVRRLPIDIGEALQMEAIRLVVIALFLLVPIGWWTRGHWRGLQALSKVADDFGQGDLAARARVDQSASIAPLAARINDMAERIGALLESRKHLLHSVSHELRTPIARLEFGLELLGERHADEDPALQRRVEAMQADVGELKALVNELLELTRIDAVQSMPQQAFALAPLLRGCALPPSAFDFSTTIADDLGEVCGDKRLLERAVNNLLGNAAKYARSRVTLHATRHTREMQLNIVIEDDGPGIPPEARTQVFEPFYRLSREQDHAAGGYGLGLAIAAQAVRLHGGVISIDTSPLGGARFTIHIPLNRC</sequence>
<keyword evidence="4" id="KW-1003">Cell membrane</keyword>
<dbReference type="InterPro" id="IPR036890">
    <property type="entry name" value="HATPase_C_sf"/>
</dbReference>
<dbReference type="CDD" id="cd06225">
    <property type="entry name" value="HAMP"/>
    <property type="match status" value="1"/>
</dbReference>
<organism evidence="12 13">
    <name type="scientific">Duganella dendranthematis</name>
    <dbReference type="NCBI Taxonomy" id="2728021"/>
    <lineage>
        <taxon>Bacteria</taxon>
        <taxon>Pseudomonadati</taxon>
        <taxon>Pseudomonadota</taxon>
        <taxon>Betaproteobacteria</taxon>
        <taxon>Burkholderiales</taxon>
        <taxon>Oxalobacteraceae</taxon>
        <taxon>Telluria group</taxon>
        <taxon>Duganella</taxon>
    </lineage>
</organism>
<dbReference type="RefSeq" id="WP_169112762.1">
    <property type="nucleotide sequence ID" value="NZ_CP051684.1"/>
</dbReference>
<dbReference type="Pfam" id="PF00672">
    <property type="entry name" value="HAMP"/>
    <property type="match status" value="1"/>
</dbReference>
<keyword evidence="6" id="KW-0808">Transferase</keyword>
<keyword evidence="8 12" id="KW-0418">Kinase</keyword>
<evidence type="ECO:0000256" key="6">
    <source>
        <dbReference type="ARBA" id="ARBA00022679"/>
    </source>
</evidence>
<feature type="domain" description="HAMP" evidence="11">
    <location>
        <begin position="166"/>
        <end position="218"/>
    </location>
</feature>
<dbReference type="SMART" id="SM00387">
    <property type="entry name" value="HATPase_c"/>
    <property type="match status" value="1"/>
</dbReference>
<dbReference type="InterPro" id="IPR004358">
    <property type="entry name" value="Sig_transdc_His_kin-like_C"/>
</dbReference>
<dbReference type="Pfam" id="PF02518">
    <property type="entry name" value="HATPase_c"/>
    <property type="match status" value="1"/>
</dbReference>
<keyword evidence="13" id="KW-1185">Reference proteome</keyword>
<dbReference type="InterPro" id="IPR050980">
    <property type="entry name" value="2C_sensor_his_kinase"/>
</dbReference>
<evidence type="ECO:0000256" key="5">
    <source>
        <dbReference type="ARBA" id="ARBA00022553"/>
    </source>
</evidence>
<evidence type="ECO:0000256" key="2">
    <source>
        <dbReference type="ARBA" id="ARBA00004651"/>
    </source>
</evidence>
<evidence type="ECO:0000259" key="11">
    <source>
        <dbReference type="PROSITE" id="PS50885"/>
    </source>
</evidence>
<dbReference type="Proteomes" id="UP000503117">
    <property type="component" value="Chromosome"/>
</dbReference>
<evidence type="ECO:0000256" key="1">
    <source>
        <dbReference type="ARBA" id="ARBA00000085"/>
    </source>
</evidence>
<evidence type="ECO:0000313" key="13">
    <source>
        <dbReference type="Proteomes" id="UP000503117"/>
    </source>
</evidence>
<proteinExistence type="predicted"/>
<dbReference type="Pfam" id="PF00512">
    <property type="entry name" value="HisKA"/>
    <property type="match status" value="1"/>
</dbReference>
<reference evidence="12 13" key="1">
    <citation type="submission" date="2020-04" db="EMBL/GenBank/DDBJ databases">
        <title>Genome sequencing of novel species.</title>
        <authorList>
            <person name="Heo J."/>
            <person name="Kim S.-J."/>
            <person name="Kim J.-S."/>
            <person name="Hong S.-B."/>
            <person name="Kwon S.-W."/>
        </authorList>
    </citation>
    <scope>NUCLEOTIDE SEQUENCE [LARGE SCALE GENOMIC DNA]</scope>
    <source>
        <strain evidence="12 13">AF9R3</strain>
    </source>
</reference>
<evidence type="ECO:0000256" key="7">
    <source>
        <dbReference type="ARBA" id="ARBA00022741"/>
    </source>
</evidence>
<dbReference type="PROSITE" id="PS50109">
    <property type="entry name" value="HIS_KIN"/>
    <property type="match status" value="1"/>
</dbReference>
<dbReference type="EMBL" id="CP051684">
    <property type="protein sequence ID" value="QJD91287.1"/>
    <property type="molecule type" value="Genomic_DNA"/>
</dbReference>
<dbReference type="EC" id="2.7.13.3" evidence="3"/>
<dbReference type="InterPro" id="IPR005467">
    <property type="entry name" value="His_kinase_dom"/>
</dbReference>
<gene>
    <name evidence="12" type="ORF">HH213_15115</name>
</gene>
<dbReference type="GO" id="GO:0016301">
    <property type="term" value="F:kinase activity"/>
    <property type="evidence" value="ECO:0007669"/>
    <property type="project" value="UniProtKB-KW"/>
</dbReference>
<protein>
    <recommendedName>
        <fullName evidence="3">histidine kinase</fullName>
        <ecNumber evidence="3">2.7.13.3</ecNumber>
    </recommendedName>
</protein>
<dbReference type="Gene3D" id="6.10.340.10">
    <property type="match status" value="1"/>
</dbReference>
<dbReference type="CDD" id="cd00082">
    <property type="entry name" value="HisKA"/>
    <property type="match status" value="1"/>
</dbReference>
<dbReference type="InterPro" id="IPR036097">
    <property type="entry name" value="HisK_dim/P_sf"/>
</dbReference>
<dbReference type="SMART" id="SM00388">
    <property type="entry name" value="HisKA"/>
    <property type="match status" value="1"/>
</dbReference>
<keyword evidence="4" id="KW-0472">Membrane</keyword>
<dbReference type="PRINTS" id="PR00344">
    <property type="entry name" value="BCTRLSENSOR"/>
</dbReference>
<accession>A0ABX6MBN4</accession>
<evidence type="ECO:0000259" key="10">
    <source>
        <dbReference type="PROSITE" id="PS50109"/>
    </source>
</evidence>
<dbReference type="SMART" id="SM00304">
    <property type="entry name" value="HAMP"/>
    <property type="match status" value="1"/>
</dbReference>